<dbReference type="AlphaFoldDB" id="E0IAJ1"/>
<dbReference type="OrthoDB" id="2819999at2"/>
<dbReference type="STRING" id="717606.PaecuDRAFT_2680"/>
<dbReference type="eggNOG" id="COG4114">
    <property type="taxonomic scope" value="Bacteria"/>
</dbReference>
<accession>E0IAJ1</accession>
<evidence type="ECO:0008006" key="3">
    <source>
        <dbReference type="Google" id="ProtNLM"/>
    </source>
</evidence>
<reference evidence="1 2" key="1">
    <citation type="submission" date="2010-07" db="EMBL/GenBank/DDBJ databases">
        <title>The draft genome of Paenibacillus curdlanolyticus YK9.</title>
        <authorList>
            <consortium name="US DOE Joint Genome Institute (JGI-PGF)"/>
            <person name="Lucas S."/>
            <person name="Copeland A."/>
            <person name="Lapidus A."/>
            <person name="Cheng J.-F."/>
            <person name="Bruce D."/>
            <person name="Goodwin L."/>
            <person name="Pitluck S."/>
            <person name="Land M.L."/>
            <person name="Hauser L."/>
            <person name="Chang Y.-J."/>
            <person name="Jeffries C."/>
            <person name="Anderson I.J."/>
            <person name="Johnson E."/>
            <person name="Loganathan U."/>
            <person name="Mulhopadhyay B."/>
            <person name="Kyrpides N."/>
            <person name="Woyke T.J."/>
        </authorList>
    </citation>
    <scope>NUCLEOTIDE SEQUENCE [LARGE SCALE GENOMIC DNA]</scope>
    <source>
        <strain evidence="1 2">YK9</strain>
    </source>
</reference>
<evidence type="ECO:0000313" key="2">
    <source>
        <dbReference type="Proteomes" id="UP000005387"/>
    </source>
</evidence>
<dbReference type="Proteomes" id="UP000005387">
    <property type="component" value="Unassembled WGS sequence"/>
</dbReference>
<organism evidence="1 2">
    <name type="scientific">Paenibacillus curdlanolyticus YK9</name>
    <dbReference type="NCBI Taxonomy" id="717606"/>
    <lineage>
        <taxon>Bacteria</taxon>
        <taxon>Bacillati</taxon>
        <taxon>Bacillota</taxon>
        <taxon>Bacilli</taxon>
        <taxon>Bacillales</taxon>
        <taxon>Paenibacillaceae</taxon>
        <taxon>Paenibacillus</taxon>
    </lineage>
</organism>
<protein>
    <recommendedName>
        <fullName evidence="3">Ferric siderophore reductase C-terminal domain-containing protein</fullName>
    </recommendedName>
</protein>
<name>E0IAJ1_9BACL</name>
<evidence type="ECO:0000313" key="1">
    <source>
        <dbReference type="EMBL" id="EFM10768.1"/>
    </source>
</evidence>
<dbReference type="RefSeq" id="WP_006038670.1">
    <property type="nucleotide sequence ID" value="NZ_AEDD01000006.1"/>
</dbReference>
<proteinExistence type="predicted"/>
<sequence>MFSPEERQLMNHQFGLSFEPHSSPIATFKLTDLFEDAPMQQLIDVYNPLIKGLEPSVGAMYFTSSIIMFSAALHYMVAKHPQAIDFAPERFSAEVVFIDGQYSYYTVRFRVDEAVSVDIHQQEEHRIEQRNELLASLYAKTIRPMIESLHRVTGTPLVQMWGSFPRITYTYEHLIAQEQDEVSRKRLEDDYSYIKEEMPADAFGMKRNPYKHKYTLLDNPYNPDEPYKMKPTCCMFYRTEEGYYCYTCPRLKPKDREERRQKILADLALKQANG</sequence>
<keyword evidence="2" id="KW-1185">Reference proteome</keyword>
<dbReference type="EMBL" id="AEDD01000006">
    <property type="protein sequence ID" value="EFM10768.1"/>
    <property type="molecule type" value="Genomic_DNA"/>
</dbReference>
<gene>
    <name evidence="1" type="ORF">PaecuDRAFT_2680</name>
</gene>